<evidence type="ECO:0000256" key="3">
    <source>
        <dbReference type="ARBA" id="ARBA00022679"/>
    </source>
</evidence>
<keyword evidence="3" id="KW-0808">Transferase</keyword>
<evidence type="ECO:0000313" key="9">
    <source>
        <dbReference type="EMBL" id="KAI3430668.1"/>
    </source>
</evidence>
<keyword evidence="4 7" id="KW-0812">Transmembrane</keyword>
<dbReference type="Proteomes" id="UP001055712">
    <property type="component" value="Unassembled WGS sequence"/>
</dbReference>
<evidence type="ECO:0000259" key="8">
    <source>
        <dbReference type="Pfam" id="PF23452"/>
    </source>
</evidence>
<comment type="subcellular location">
    <subcellularLocation>
        <location evidence="1">Membrane</location>
        <topology evidence="1">Single-pass membrane protein</topology>
    </subcellularLocation>
</comment>
<keyword evidence="10" id="KW-1185">Reference proteome</keyword>
<protein>
    <recommendedName>
        <fullName evidence="8">Hydroxyproline O-arabinosyltransferase-like domain-containing protein</fullName>
    </recommendedName>
</protein>
<dbReference type="PANTHER" id="PTHR31485">
    <property type="entry name" value="PEPTIDYL SERINE ALPHA-GALACTOSYLTRANSFERASE"/>
    <property type="match status" value="1"/>
</dbReference>
<name>A0A9D4TP43_CHLVU</name>
<evidence type="ECO:0000256" key="1">
    <source>
        <dbReference type="ARBA" id="ARBA00004167"/>
    </source>
</evidence>
<feature type="transmembrane region" description="Helical" evidence="7">
    <location>
        <begin position="12"/>
        <end position="38"/>
    </location>
</feature>
<dbReference type="Pfam" id="PF23452">
    <property type="entry name" value="HPAT"/>
    <property type="match status" value="1"/>
</dbReference>
<dbReference type="InterPro" id="IPR044845">
    <property type="entry name" value="HPAT/SRGT1-like"/>
</dbReference>
<gene>
    <name evidence="9" type="ORF">D9Q98_005260</name>
</gene>
<evidence type="ECO:0000256" key="5">
    <source>
        <dbReference type="ARBA" id="ARBA00022989"/>
    </source>
</evidence>
<evidence type="ECO:0000313" key="10">
    <source>
        <dbReference type="Proteomes" id="UP001055712"/>
    </source>
</evidence>
<dbReference type="GO" id="GO:0016757">
    <property type="term" value="F:glycosyltransferase activity"/>
    <property type="evidence" value="ECO:0007669"/>
    <property type="project" value="UniProtKB-KW"/>
</dbReference>
<keyword evidence="6 7" id="KW-0472">Membrane</keyword>
<evidence type="ECO:0000256" key="7">
    <source>
        <dbReference type="SAM" id="Phobius"/>
    </source>
</evidence>
<comment type="caution">
    <text evidence="9">The sequence shown here is derived from an EMBL/GenBank/DDBJ whole genome shotgun (WGS) entry which is preliminary data.</text>
</comment>
<dbReference type="InterPro" id="IPR056508">
    <property type="entry name" value="HPAT-like"/>
</dbReference>
<reference evidence="9" key="1">
    <citation type="journal article" date="2019" name="Plant J.">
        <title>Chlorella vulgaris genome assembly and annotation reveals the molecular basis for metabolic acclimation to high light conditions.</title>
        <authorList>
            <person name="Cecchin M."/>
            <person name="Marcolungo L."/>
            <person name="Rossato M."/>
            <person name="Girolomoni L."/>
            <person name="Cosentino E."/>
            <person name="Cuine S."/>
            <person name="Li-Beisson Y."/>
            <person name="Delledonne M."/>
            <person name="Ballottari M."/>
        </authorList>
    </citation>
    <scope>NUCLEOTIDE SEQUENCE</scope>
    <source>
        <strain evidence="9">211/11P</strain>
    </source>
</reference>
<sequence length="413" mass="45525">MGHRSPVTRKKLLAFLFVGFVAGLGLGFVFMGTLHAFIEIGASKHHHEGQSAAEQQALPAAVEQKGGTAATVVAAAGGASGWPTTGETVHIAYTSNGSPYTNYQNLVMYGTYKLAQKMPGGDKMVGFTRILHRTTHDALSPRVPTFLATPLHPECDAWCDYPVADRPNAIRQFLDAAVADPSMIKAPWLYMIETDFVFVGPFSMPPAESSAKSVAFPYGYIQPTYPTIEGVMRKLYPESEGPLEDIPPTGPSPTCMRMAEWLRIAPRYEQVTKQIEEDEEAKKALDWVREMYAFSVAAALEKIPLDMHEPPDSVTMIQPPADAGMGKAHLMHYTWGAVFNHPNGTKLWEFDKRFYTELEHEQQLPKIPPPPPFEEGWTLQDGLPVPRPLYDVIALMILTMNAGIDVIKAEGLA</sequence>
<accession>A0A9D4TP43</accession>
<dbReference type="OrthoDB" id="2016014at2759"/>
<evidence type="ECO:0000256" key="6">
    <source>
        <dbReference type="ARBA" id="ARBA00023136"/>
    </source>
</evidence>
<dbReference type="EMBL" id="SIDB01000007">
    <property type="protein sequence ID" value="KAI3430668.1"/>
    <property type="molecule type" value="Genomic_DNA"/>
</dbReference>
<evidence type="ECO:0000256" key="4">
    <source>
        <dbReference type="ARBA" id="ARBA00022692"/>
    </source>
</evidence>
<feature type="domain" description="Hydroxyproline O-arabinosyltransferase-like" evidence="8">
    <location>
        <begin position="90"/>
        <end position="369"/>
    </location>
</feature>
<reference evidence="9" key="2">
    <citation type="submission" date="2020-11" db="EMBL/GenBank/DDBJ databases">
        <authorList>
            <person name="Cecchin M."/>
            <person name="Marcolungo L."/>
            <person name="Rossato M."/>
            <person name="Girolomoni L."/>
            <person name="Cosentino E."/>
            <person name="Cuine S."/>
            <person name="Li-Beisson Y."/>
            <person name="Delledonne M."/>
            <person name="Ballottari M."/>
        </authorList>
    </citation>
    <scope>NUCLEOTIDE SEQUENCE</scope>
    <source>
        <strain evidence="9">211/11P</strain>
        <tissue evidence="9">Whole cell</tissue>
    </source>
</reference>
<dbReference type="GO" id="GO:0016020">
    <property type="term" value="C:membrane"/>
    <property type="evidence" value="ECO:0007669"/>
    <property type="project" value="UniProtKB-SubCell"/>
</dbReference>
<dbReference type="AlphaFoldDB" id="A0A9D4TP43"/>
<evidence type="ECO:0000256" key="2">
    <source>
        <dbReference type="ARBA" id="ARBA00022676"/>
    </source>
</evidence>
<keyword evidence="2" id="KW-0328">Glycosyltransferase</keyword>
<dbReference type="PANTHER" id="PTHR31485:SF17">
    <property type="match status" value="1"/>
</dbReference>
<keyword evidence="5 7" id="KW-1133">Transmembrane helix</keyword>
<proteinExistence type="predicted"/>
<organism evidence="9 10">
    <name type="scientific">Chlorella vulgaris</name>
    <name type="common">Green alga</name>
    <dbReference type="NCBI Taxonomy" id="3077"/>
    <lineage>
        <taxon>Eukaryota</taxon>
        <taxon>Viridiplantae</taxon>
        <taxon>Chlorophyta</taxon>
        <taxon>core chlorophytes</taxon>
        <taxon>Trebouxiophyceae</taxon>
        <taxon>Chlorellales</taxon>
        <taxon>Chlorellaceae</taxon>
        <taxon>Chlorella clade</taxon>
        <taxon>Chlorella</taxon>
    </lineage>
</organism>